<organism evidence="2 3">
    <name type="scientific">Candidatus Hepatoplasma crinochetorum Av</name>
    <dbReference type="NCBI Taxonomy" id="1427984"/>
    <lineage>
        <taxon>Bacteria</taxon>
        <taxon>Bacillati</taxon>
        <taxon>Mycoplasmatota</taxon>
        <taxon>Mollicutes</taxon>
        <taxon>Candidatus Hepatoplasmataceae</taxon>
        <taxon>Candidatus Hepatoplasma</taxon>
    </lineage>
</organism>
<gene>
    <name evidence="2" type="ORF">X271_00453</name>
</gene>
<dbReference type="KEGG" id="hcr:X271_00453"/>
<feature type="transmembrane region" description="Helical" evidence="1">
    <location>
        <begin position="12"/>
        <end position="35"/>
    </location>
</feature>
<dbReference type="EMBL" id="CP006932">
    <property type="protein sequence ID" value="AHK22558.1"/>
    <property type="molecule type" value="Genomic_DNA"/>
</dbReference>
<dbReference type="Proteomes" id="UP000019450">
    <property type="component" value="Chromosome"/>
</dbReference>
<evidence type="ECO:0000256" key="1">
    <source>
        <dbReference type="SAM" id="Phobius"/>
    </source>
</evidence>
<evidence type="ECO:0000313" key="3">
    <source>
        <dbReference type="Proteomes" id="UP000019450"/>
    </source>
</evidence>
<evidence type="ECO:0000313" key="2">
    <source>
        <dbReference type="EMBL" id="AHK22558.1"/>
    </source>
</evidence>
<reference evidence="2 3" key="1">
    <citation type="journal article" date="2014" name="Genome Biol. Evol.">
        <title>Phylogenomics of "Candidatus Hepatoplasma crinochetorum," a Lineage of Mollicutes Associated with Noninsect Arthropods.</title>
        <authorList>
            <person name="Leclercq S."/>
            <person name="Dittmer J."/>
            <person name="Bouchon D."/>
            <person name="Cordaux R."/>
        </authorList>
    </citation>
    <scope>NUCLEOTIDE SEQUENCE [LARGE SCALE GENOMIC DNA]</scope>
    <source>
        <strain evidence="2 3">Av</strain>
    </source>
</reference>
<accession>W8GG49</accession>
<protein>
    <submittedName>
        <fullName evidence="2">Uncharacterized protein</fullName>
    </submittedName>
</protein>
<keyword evidence="1" id="KW-1133">Transmembrane helix</keyword>
<name>W8GG49_9MOLU</name>
<sequence length="62" mass="7542">MKKNYQIGAAAYVMIALSVFLLIFIFFYLLFAFIIKRHDRKQLKEDEKKYLDNNFDMKDKNE</sequence>
<keyword evidence="3" id="KW-1185">Reference proteome</keyword>
<proteinExistence type="predicted"/>
<dbReference type="STRING" id="1427984.X271_00453"/>
<keyword evidence="1" id="KW-0812">Transmembrane</keyword>
<keyword evidence="1" id="KW-0472">Membrane</keyword>
<dbReference type="HOGENOM" id="CLU_2895621_0_0_14"/>
<dbReference type="AlphaFoldDB" id="W8GG49"/>